<keyword evidence="2" id="KW-1185">Reference proteome</keyword>
<organism evidence="1 2">
    <name type="scientific">Necator americanus</name>
    <name type="common">Human hookworm</name>
    <dbReference type="NCBI Taxonomy" id="51031"/>
    <lineage>
        <taxon>Eukaryota</taxon>
        <taxon>Metazoa</taxon>
        <taxon>Ecdysozoa</taxon>
        <taxon>Nematoda</taxon>
        <taxon>Chromadorea</taxon>
        <taxon>Rhabditida</taxon>
        <taxon>Rhabditina</taxon>
        <taxon>Rhabditomorpha</taxon>
        <taxon>Strongyloidea</taxon>
        <taxon>Ancylostomatidae</taxon>
        <taxon>Bunostominae</taxon>
        <taxon>Necator</taxon>
    </lineage>
</organism>
<comment type="caution">
    <text evidence="1">The sequence shown here is derived from an EMBL/GenBank/DDBJ whole genome shotgun (WGS) entry which is preliminary data.</text>
</comment>
<protein>
    <submittedName>
        <fullName evidence="1">Uncharacterized protein</fullName>
    </submittedName>
</protein>
<accession>A0ABR1DB53</accession>
<evidence type="ECO:0000313" key="2">
    <source>
        <dbReference type="Proteomes" id="UP001303046"/>
    </source>
</evidence>
<dbReference type="Proteomes" id="UP001303046">
    <property type="component" value="Unassembled WGS sequence"/>
</dbReference>
<gene>
    <name evidence="1" type="primary">Necator_chrIV.g13909</name>
    <name evidence="1" type="ORF">RB195_000617</name>
</gene>
<reference evidence="1 2" key="1">
    <citation type="submission" date="2023-08" db="EMBL/GenBank/DDBJ databases">
        <title>A Necator americanus chromosomal reference genome.</title>
        <authorList>
            <person name="Ilik V."/>
            <person name="Petrzelkova K.J."/>
            <person name="Pardy F."/>
            <person name="Fuh T."/>
            <person name="Niatou-Singa F.S."/>
            <person name="Gouil Q."/>
            <person name="Baker L."/>
            <person name="Ritchie M.E."/>
            <person name="Jex A.R."/>
            <person name="Gazzola D."/>
            <person name="Li H."/>
            <person name="Toshio Fujiwara R."/>
            <person name="Zhan B."/>
            <person name="Aroian R.V."/>
            <person name="Pafco B."/>
            <person name="Schwarz E.M."/>
        </authorList>
    </citation>
    <scope>NUCLEOTIDE SEQUENCE [LARGE SCALE GENOMIC DNA]</scope>
    <source>
        <strain evidence="1 2">Aroian</strain>
        <tissue evidence="1">Whole animal</tissue>
    </source>
</reference>
<proteinExistence type="predicted"/>
<sequence>MFKTAGEVCTGNEERHESRRLALKIACANGHTKSSKRNPKLSTEFSCIQTELLSAIPPCLAYVQGFFPALQKGLIGKVYFKDAYLPDTVLLHSSTGTCPIRVPPVPALKLYLRREKTFKYRDDLEDVPGDFLSSQSSSFSNKGAETLPIE</sequence>
<evidence type="ECO:0000313" key="1">
    <source>
        <dbReference type="EMBL" id="KAK6747522.1"/>
    </source>
</evidence>
<dbReference type="EMBL" id="JAVFWL010000004">
    <property type="protein sequence ID" value="KAK6747522.1"/>
    <property type="molecule type" value="Genomic_DNA"/>
</dbReference>
<name>A0ABR1DB53_NECAM</name>